<protein>
    <recommendedName>
        <fullName evidence="3">Tubulin-specific chaperone A</fullName>
    </recommendedName>
</protein>
<dbReference type="GO" id="GO:0007021">
    <property type="term" value="P:tubulin complex assembly"/>
    <property type="evidence" value="ECO:0007669"/>
    <property type="project" value="UniProtKB-UniRule"/>
</dbReference>
<dbReference type="EMBL" id="JAHDYR010000013">
    <property type="protein sequence ID" value="KAG9394753.1"/>
    <property type="molecule type" value="Genomic_DNA"/>
</dbReference>
<dbReference type="PANTHER" id="PTHR21500:SF0">
    <property type="entry name" value="TUBULIN-SPECIFIC CHAPERONE A"/>
    <property type="match status" value="1"/>
</dbReference>
<proteinExistence type="inferred from homology"/>
<organism evidence="4 5">
    <name type="scientific">Carpediemonas membranifera</name>
    <dbReference type="NCBI Taxonomy" id="201153"/>
    <lineage>
        <taxon>Eukaryota</taxon>
        <taxon>Metamonada</taxon>
        <taxon>Carpediemonas-like organisms</taxon>
        <taxon>Carpediemonas</taxon>
    </lineage>
</organism>
<comment type="similarity">
    <text evidence="1 3">Belongs to the TBCA family.</text>
</comment>
<dbReference type="Pfam" id="PF02970">
    <property type="entry name" value="TBCA"/>
    <property type="match status" value="1"/>
</dbReference>
<comment type="caution">
    <text evidence="4">The sequence shown here is derived from an EMBL/GenBank/DDBJ whole genome shotgun (WGS) entry which is preliminary data.</text>
</comment>
<evidence type="ECO:0000256" key="2">
    <source>
        <dbReference type="ARBA" id="ARBA00023186"/>
    </source>
</evidence>
<sequence length="99" mass="11366">MERELKIKIGVVKRTTNDITSYQKEVVEEQGKLDRYKDDEFKLKQQKESIAESEMMVRDSKKRLAVALKDLQTKIQDNVVAQQDAEVVAVIDAAKKALE</sequence>
<keyword evidence="2 3" id="KW-0143">Chaperone</keyword>
<dbReference type="Gene3D" id="1.20.58.90">
    <property type="match status" value="1"/>
</dbReference>
<evidence type="ECO:0000313" key="4">
    <source>
        <dbReference type="EMBL" id="KAG9394753.1"/>
    </source>
</evidence>
<keyword evidence="3" id="KW-0963">Cytoplasm</keyword>
<name>A0A8J6AUV0_9EUKA</name>
<gene>
    <name evidence="4" type="ORF">J8273_3729</name>
</gene>
<accession>A0A8J6AUV0</accession>
<dbReference type="InterPro" id="IPR004226">
    <property type="entry name" value="TBCA"/>
</dbReference>
<dbReference type="AlphaFoldDB" id="A0A8J6AUV0"/>
<dbReference type="Proteomes" id="UP000717585">
    <property type="component" value="Unassembled WGS sequence"/>
</dbReference>
<dbReference type="GO" id="GO:0005874">
    <property type="term" value="C:microtubule"/>
    <property type="evidence" value="ECO:0007669"/>
    <property type="project" value="UniProtKB-KW"/>
</dbReference>
<keyword evidence="3" id="KW-0206">Cytoskeleton</keyword>
<comment type="subcellular location">
    <subcellularLocation>
        <location evidence="3">Cytoplasm</location>
        <location evidence="3">Cytoskeleton</location>
    </subcellularLocation>
</comment>
<keyword evidence="5" id="KW-1185">Reference proteome</keyword>
<dbReference type="GO" id="GO:0048487">
    <property type="term" value="F:beta-tubulin binding"/>
    <property type="evidence" value="ECO:0007669"/>
    <property type="project" value="InterPro"/>
</dbReference>
<reference evidence="4" key="1">
    <citation type="submission" date="2021-05" db="EMBL/GenBank/DDBJ databases">
        <title>A free-living protist that lacks canonical eukaryotic 1 DNA replication and segregation systems.</title>
        <authorList>
            <person name="Salas-Leiva D.E."/>
            <person name="Tromer E.C."/>
            <person name="Curtis B.A."/>
            <person name="Jerlstrom-Hultqvist J."/>
            <person name="Kolisko M."/>
            <person name="Yi Z."/>
            <person name="Salas-Leiva J.S."/>
            <person name="Gallot-Lavallee L."/>
            <person name="Kops G.J.P.L."/>
            <person name="Archibald J.M."/>
            <person name="Simpson A.G.B."/>
            <person name="Roger A.J."/>
        </authorList>
    </citation>
    <scope>NUCLEOTIDE SEQUENCE</scope>
    <source>
        <strain evidence="4">BICM</strain>
    </source>
</reference>
<comment type="subunit">
    <text evidence="3">Supercomplex made of cofactors A to E. Cofactors A and D function by capturing and stabilizing tubulin in a quasi-native conformation. Cofactor E binds to the cofactor D-tubulin complex; interaction with cofactor C then causes the release of tubulin polypeptides that are committed to the native state.</text>
</comment>
<evidence type="ECO:0000313" key="5">
    <source>
        <dbReference type="Proteomes" id="UP000717585"/>
    </source>
</evidence>
<evidence type="ECO:0000256" key="1">
    <source>
        <dbReference type="ARBA" id="ARBA00006806"/>
    </source>
</evidence>
<dbReference type="OrthoDB" id="296187at2759"/>
<dbReference type="InterPro" id="IPR036126">
    <property type="entry name" value="TBCA_sf"/>
</dbReference>
<keyword evidence="3" id="KW-0493">Microtubule</keyword>
<dbReference type="PANTHER" id="PTHR21500">
    <property type="entry name" value="TUBULIN-SPECIFIC CHAPERONE A"/>
    <property type="match status" value="1"/>
</dbReference>
<dbReference type="GO" id="GO:0007023">
    <property type="term" value="P:post-chaperonin tubulin folding pathway"/>
    <property type="evidence" value="ECO:0007669"/>
    <property type="project" value="UniProtKB-UniRule"/>
</dbReference>
<dbReference type="GO" id="GO:0005829">
    <property type="term" value="C:cytosol"/>
    <property type="evidence" value="ECO:0007669"/>
    <property type="project" value="TreeGrafter"/>
</dbReference>
<evidence type="ECO:0000256" key="3">
    <source>
        <dbReference type="RuleBase" id="RU364030"/>
    </source>
</evidence>
<dbReference type="SUPFAM" id="SSF46988">
    <property type="entry name" value="Tubulin chaperone cofactor A"/>
    <property type="match status" value="1"/>
</dbReference>